<dbReference type="SMART" id="SM00220">
    <property type="entry name" value="S_TKc"/>
    <property type="match status" value="1"/>
</dbReference>
<proteinExistence type="inferred from homology"/>
<dbReference type="InterPro" id="IPR017441">
    <property type="entry name" value="Protein_kinase_ATP_BS"/>
</dbReference>
<feature type="binding site" evidence="10">
    <location>
        <position position="114"/>
    </location>
    <ligand>
        <name>ATP</name>
        <dbReference type="ChEBI" id="CHEBI:30616"/>
    </ligand>
</feature>
<evidence type="ECO:0000256" key="7">
    <source>
        <dbReference type="ARBA" id="ARBA00022840"/>
    </source>
</evidence>
<evidence type="ECO:0000256" key="10">
    <source>
        <dbReference type="PROSITE-ProRule" id="PRU10141"/>
    </source>
</evidence>
<dbReference type="Pfam" id="PF00069">
    <property type="entry name" value="Pkinase"/>
    <property type="match status" value="1"/>
</dbReference>
<dbReference type="InterPro" id="IPR011009">
    <property type="entry name" value="Kinase-like_dom_sf"/>
</dbReference>
<evidence type="ECO:0000256" key="5">
    <source>
        <dbReference type="ARBA" id="ARBA00022741"/>
    </source>
</evidence>
<name>A0A1R2B999_9CILI</name>
<evidence type="ECO:0000313" key="13">
    <source>
        <dbReference type="Proteomes" id="UP000187209"/>
    </source>
</evidence>
<dbReference type="InterPro" id="IPR050629">
    <property type="entry name" value="STE20/SPS1-PAK"/>
</dbReference>
<dbReference type="InterPro" id="IPR000719">
    <property type="entry name" value="Prot_kinase_dom"/>
</dbReference>
<evidence type="ECO:0000256" key="2">
    <source>
        <dbReference type="ARBA" id="ARBA00012513"/>
    </source>
</evidence>
<accession>A0A1R2B999</accession>
<keyword evidence="13" id="KW-1185">Reference proteome</keyword>
<evidence type="ECO:0000313" key="12">
    <source>
        <dbReference type="EMBL" id="OMJ73170.1"/>
    </source>
</evidence>
<dbReference type="GO" id="GO:0005524">
    <property type="term" value="F:ATP binding"/>
    <property type="evidence" value="ECO:0007669"/>
    <property type="project" value="UniProtKB-UniRule"/>
</dbReference>
<dbReference type="PROSITE" id="PS00107">
    <property type="entry name" value="PROTEIN_KINASE_ATP"/>
    <property type="match status" value="1"/>
</dbReference>
<dbReference type="PROSITE" id="PS50011">
    <property type="entry name" value="PROTEIN_KINASE_DOM"/>
    <property type="match status" value="1"/>
</dbReference>
<keyword evidence="4" id="KW-0808">Transferase</keyword>
<dbReference type="Proteomes" id="UP000187209">
    <property type="component" value="Unassembled WGS sequence"/>
</dbReference>
<comment type="catalytic activity">
    <reaction evidence="8">
        <text>L-threonyl-[protein] + ATP = O-phospho-L-threonyl-[protein] + ADP + H(+)</text>
        <dbReference type="Rhea" id="RHEA:46608"/>
        <dbReference type="Rhea" id="RHEA-COMP:11060"/>
        <dbReference type="Rhea" id="RHEA-COMP:11605"/>
        <dbReference type="ChEBI" id="CHEBI:15378"/>
        <dbReference type="ChEBI" id="CHEBI:30013"/>
        <dbReference type="ChEBI" id="CHEBI:30616"/>
        <dbReference type="ChEBI" id="CHEBI:61977"/>
        <dbReference type="ChEBI" id="CHEBI:456216"/>
        <dbReference type="EC" id="2.7.11.1"/>
    </reaction>
</comment>
<evidence type="ECO:0000256" key="3">
    <source>
        <dbReference type="ARBA" id="ARBA00022527"/>
    </source>
</evidence>
<sequence length="370" mass="41910">MGSCNNPQCKTGCKSMCGTKLFCNSCKKKQCQSCFTSSSNLQDSSSPLNFCSTCLSRSALPKSQQPEQKRNFIIPINLDPFQKDFRKGNLLGKGLFSDVFTVTRIEDNKNYALKVISLDKMCENDILDEFSKSALSPSSLLVNCYALYKYKRSYGILLEFMVTNLNNYIQHLEIKELQNEVSILIYQGIPENTIAYIIRETTKGLAYIHENNNIHRDLKSGNIFLNLKGQVKIGDFGLSASITREKDMRMTFAGSPLWMAPEVLDGRPYNFLCDVWSLGILCFELAEKNPPYHKAKNVNDLITRILNEPLPVLANGSLEFKEFVGYCLKVDPNERKRSDELLETEFLKNVDEDEAIKNIIETIGSMSLSK</sequence>
<evidence type="ECO:0000256" key="6">
    <source>
        <dbReference type="ARBA" id="ARBA00022777"/>
    </source>
</evidence>
<dbReference type="GO" id="GO:0004674">
    <property type="term" value="F:protein serine/threonine kinase activity"/>
    <property type="evidence" value="ECO:0007669"/>
    <property type="project" value="UniProtKB-KW"/>
</dbReference>
<comment type="caution">
    <text evidence="12">The sequence shown here is derived from an EMBL/GenBank/DDBJ whole genome shotgun (WGS) entry which is preliminary data.</text>
</comment>
<evidence type="ECO:0000259" key="11">
    <source>
        <dbReference type="PROSITE" id="PS50011"/>
    </source>
</evidence>
<keyword evidence="7 10" id="KW-0067">ATP-binding</keyword>
<organism evidence="12 13">
    <name type="scientific">Stentor coeruleus</name>
    <dbReference type="NCBI Taxonomy" id="5963"/>
    <lineage>
        <taxon>Eukaryota</taxon>
        <taxon>Sar</taxon>
        <taxon>Alveolata</taxon>
        <taxon>Ciliophora</taxon>
        <taxon>Postciliodesmatophora</taxon>
        <taxon>Heterotrichea</taxon>
        <taxon>Heterotrichida</taxon>
        <taxon>Stentoridae</taxon>
        <taxon>Stentor</taxon>
    </lineage>
</organism>
<dbReference type="PANTHER" id="PTHR48012">
    <property type="entry name" value="STERILE20-LIKE KINASE, ISOFORM B-RELATED"/>
    <property type="match status" value="1"/>
</dbReference>
<dbReference type="PANTHER" id="PTHR48012:SF10">
    <property type="entry name" value="FI20177P1"/>
    <property type="match status" value="1"/>
</dbReference>
<feature type="domain" description="Protein kinase" evidence="11">
    <location>
        <begin position="85"/>
        <end position="347"/>
    </location>
</feature>
<gene>
    <name evidence="12" type="ORF">SteCoe_28207</name>
</gene>
<keyword evidence="3" id="KW-0723">Serine/threonine-protein kinase</keyword>
<dbReference type="AlphaFoldDB" id="A0A1R2B999"/>
<comment type="similarity">
    <text evidence="1">Belongs to the protein kinase superfamily. STE Ser/Thr protein kinase family. STE20 subfamily.</text>
</comment>
<evidence type="ECO:0000256" key="8">
    <source>
        <dbReference type="ARBA" id="ARBA00047899"/>
    </source>
</evidence>
<dbReference type="EC" id="2.7.11.1" evidence="2"/>
<dbReference type="EMBL" id="MPUH01000841">
    <property type="protein sequence ID" value="OMJ73170.1"/>
    <property type="molecule type" value="Genomic_DNA"/>
</dbReference>
<evidence type="ECO:0000256" key="9">
    <source>
        <dbReference type="ARBA" id="ARBA00048679"/>
    </source>
</evidence>
<protein>
    <recommendedName>
        <fullName evidence="2">non-specific serine/threonine protein kinase</fullName>
        <ecNumber evidence="2">2.7.11.1</ecNumber>
    </recommendedName>
</protein>
<comment type="catalytic activity">
    <reaction evidence="9">
        <text>L-seryl-[protein] + ATP = O-phospho-L-seryl-[protein] + ADP + H(+)</text>
        <dbReference type="Rhea" id="RHEA:17989"/>
        <dbReference type="Rhea" id="RHEA-COMP:9863"/>
        <dbReference type="Rhea" id="RHEA-COMP:11604"/>
        <dbReference type="ChEBI" id="CHEBI:15378"/>
        <dbReference type="ChEBI" id="CHEBI:29999"/>
        <dbReference type="ChEBI" id="CHEBI:30616"/>
        <dbReference type="ChEBI" id="CHEBI:83421"/>
        <dbReference type="ChEBI" id="CHEBI:456216"/>
        <dbReference type="EC" id="2.7.11.1"/>
    </reaction>
</comment>
<reference evidence="12 13" key="1">
    <citation type="submission" date="2016-11" db="EMBL/GenBank/DDBJ databases">
        <title>The macronuclear genome of Stentor coeruleus: a giant cell with tiny introns.</title>
        <authorList>
            <person name="Slabodnick M."/>
            <person name="Ruby J.G."/>
            <person name="Reiff S.B."/>
            <person name="Swart E.C."/>
            <person name="Gosai S."/>
            <person name="Prabakaran S."/>
            <person name="Witkowska E."/>
            <person name="Larue G.E."/>
            <person name="Fisher S."/>
            <person name="Freeman R.M."/>
            <person name="Gunawardena J."/>
            <person name="Chu W."/>
            <person name="Stover N.A."/>
            <person name="Gregory B.D."/>
            <person name="Nowacki M."/>
            <person name="Derisi J."/>
            <person name="Roy S.W."/>
            <person name="Marshall W.F."/>
            <person name="Sood P."/>
        </authorList>
    </citation>
    <scope>NUCLEOTIDE SEQUENCE [LARGE SCALE GENOMIC DNA]</scope>
    <source>
        <strain evidence="12">WM001</strain>
    </source>
</reference>
<evidence type="ECO:0000256" key="1">
    <source>
        <dbReference type="ARBA" id="ARBA00008874"/>
    </source>
</evidence>
<keyword evidence="6" id="KW-0418">Kinase</keyword>
<dbReference type="Gene3D" id="1.10.510.10">
    <property type="entry name" value="Transferase(Phosphotransferase) domain 1"/>
    <property type="match status" value="1"/>
</dbReference>
<dbReference type="SUPFAM" id="SSF56112">
    <property type="entry name" value="Protein kinase-like (PK-like)"/>
    <property type="match status" value="1"/>
</dbReference>
<dbReference type="OrthoDB" id="8693905at2759"/>
<evidence type="ECO:0000256" key="4">
    <source>
        <dbReference type="ARBA" id="ARBA00022679"/>
    </source>
</evidence>
<keyword evidence="5 10" id="KW-0547">Nucleotide-binding</keyword>
<dbReference type="GO" id="GO:0005737">
    <property type="term" value="C:cytoplasm"/>
    <property type="evidence" value="ECO:0007669"/>
    <property type="project" value="TreeGrafter"/>
</dbReference>